<evidence type="ECO:0000256" key="1">
    <source>
        <dbReference type="SAM" id="MobiDB-lite"/>
    </source>
</evidence>
<evidence type="ECO:0000259" key="2">
    <source>
        <dbReference type="PROSITE" id="PS50936"/>
    </source>
</evidence>
<dbReference type="Gene3D" id="3.40.50.300">
    <property type="entry name" value="P-loop containing nucleotide triphosphate hydrolases"/>
    <property type="match status" value="1"/>
</dbReference>
<feature type="non-terminal residue" evidence="3">
    <location>
        <position position="241"/>
    </location>
</feature>
<dbReference type="InterPro" id="IPR010914">
    <property type="entry name" value="RsgA_GTPase_dom"/>
</dbReference>
<sequence length="241" mass="25427">MSVATFDARVIGAFGRRVSLRLADGREFPGRPLGRGLSIVCGDTVRCRLDERHAEVHVLEVLPRRTALYRSNARGGAEPVLANLERLLVVIAPLPEPDLFVADRYLAAAESAGIEAVLVINKADLGVDAALEAQLAGLCAGGLPADHRLGGRRNRPRCAGRGARRTRGRIGRPSGVGKSSLAARLIPDANITIGSLAREQEGRHTTTASRLYPLAGGGQLADSPGVRDFAPALVALDARSL</sequence>
<dbReference type="SUPFAM" id="SSF52540">
    <property type="entry name" value="P-loop containing nucleoside triphosphate hydrolases"/>
    <property type="match status" value="1"/>
</dbReference>
<proteinExistence type="predicted"/>
<dbReference type="PANTHER" id="PTHR32120">
    <property type="entry name" value="SMALL RIBOSOMAL SUBUNIT BIOGENESIS GTPASE RSGA"/>
    <property type="match status" value="1"/>
</dbReference>
<reference evidence="3" key="2">
    <citation type="journal article" date="2014" name="ISME J.">
        <title>Microbial stratification in low pH oxic and suboxic macroscopic growths along an acid mine drainage.</title>
        <authorList>
            <person name="Mendez-Garcia C."/>
            <person name="Mesa V."/>
            <person name="Sprenger R.R."/>
            <person name="Richter M."/>
            <person name="Diez M.S."/>
            <person name="Solano J."/>
            <person name="Bargiela R."/>
            <person name="Golyshina O.V."/>
            <person name="Manteca A."/>
            <person name="Ramos J.L."/>
            <person name="Gallego J.R."/>
            <person name="Llorente I."/>
            <person name="Martins Dos Santos V.A."/>
            <person name="Jensen O.N."/>
            <person name="Pelaez A.I."/>
            <person name="Sanchez J."/>
            <person name="Ferrer M."/>
        </authorList>
    </citation>
    <scope>NUCLEOTIDE SEQUENCE</scope>
</reference>
<dbReference type="EMBL" id="AUZY01004473">
    <property type="protein sequence ID" value="EQD63465.1"/>
    <property type="molecule type" value="Genomic_DNA"/>
</dbReference>
<dbReference type="PANTHER" id="PTHR32120:SF11">
    <property type="entry name" value="SMALL RIBOSOMAL SUBUNIT BIOGENESIS GTPASE RSGA 1, MITOCHONDRIAL-RELATED"/>
    <property type="match status" value="1"/>
</dbReference>
<dbReference type="InterPro" id="IPR027417">
    <property type="entry name" value="P-loop_NTPase"/>
</dbReference>
<comment type="caution">
    <text evidence="3">The sequence shown here is derived from an EMBL/GenBank/DDBJ whole genome shotgun (WGS) entry which is preliminary data.</text>
</comment>
<keyword evidence="3" id="KW-0378">Hydrolase</keyword>
<dbReference type="GO" id="GO:0003924">
    <property type="term" value="F:GTPase activity"/>
    <property type="evidence" value="ECO:0007669"/>
    <property type="project" value="InterPro"/>
</dbReference>
<dbReference type="EC" id="3.6.1.-" evidence="3"/>
<dbReference type="Pfam" id="PF03193">
    <property type="entry name" value="RsgA_GTPase"/>
    <property type="match status" value="1"/>
</dbReference>
<reference evidence="3" key="1">
    <citation type="submission" date="2013-08" db="EMBL/GenBank/DDBJ databases">
        <authorList>
            <person name="Mendez C."/>
            <person name="Richter M."/>
            <person name="Ferrer M."/>
            <person name="Sanchez J."/>
        </authorList>
    </citation>
    <scope>NUCLEOTIDE SEQUENCE</scope>
</reference>
<dbReference type="AlphaFoldDB" id="T1CAE2"/>
<name>T1CAE2_9ZZZZ</name>
<dbReference type="InterPro" id="IPR004881">
    <property type="entry name" value="Ribosome_biogen_GTPase_RsgA"/>
</dbReference>
<feature type="compositionally biased region" description="Basic residues" evidence="1">
    <location>
        <begin position="151"/>
        <end position="170"/>
    </location>
</feature>
<organism evidence="3">
    <name type="scientific">mine drainage metagenome</name>
    <dbReference type="NCBI Taxonomy" id="410659"/>
    <lineage>
        <taxon>unclassified sequences</taxon>
        <taxon>metagenomes</taxon>
        <taxon>ecological metagenomes</taxon>
    </lineage>
</organism>
<evidence type="ECO:0000313" key="3">
    <source>
        <dbReference type="EMBL" id="EQD63465.1"/>
    </source>
</evidence>
<gene>
    <name evidence="3" type="ORF">B1B_07032</name>
</gene>
<protein>
    <submittedName>
        <fullName evidence="3">GTPase EngC</fullName>
        <ecNumber evidence="3">3.6.1.-</ecNumber>
    </submittedName>
</protein>
<dbReference type="PROSITE" id="PS50936">
    <property type="entry name" value="ENGC_GTPASE"/>
    <property type="match status" value="1"/>
</dbReference>
<feature type="region of interest" description="Disordered" evidence="1">
    <location>
        <begin position="151"/>
        <end position="177"/>
    </location>
</feature>
<accession>T1CAE2</accession>
<dbReference type="GO" id="GO:0005525">
    <property type="term" value="F:GTP binding"/>
    <property type="evidence" value="ECO:0007669"/>
    <property type="project" value="InterPro"/>
</dbReference>
<feature type="domain" description="EngC GTPase" evidence="2">
    <location>
        <begin position="82"/>
        <end position="227"/>
    </location>
</feature>